<reference evidence="12" key="1">
    <citation type="submission" date="2025-08" db="UniProtKB">
        <authorList>
            <consortium name="Ensembl"/>
        </authorList>
    </citation>
    <scope>IDENTIFICATION</scope>
</reference>
<proteinExistence type="predicted"/>
<dbReference type="InterPro" id="IPR053896">
    <property type="entry name" value="BTN3A2-like_Ig-C"/>
</dbReference>
<dbReference type="Gene3D" id="2.60.40.10">
    <property type="entry name" value="Immunoglobulins"/>
    <property type="match status" value="2"/>
</dbReference>
<dbReference type="InterPro" id="IPR013106">
    <property type="entry name" value="Ig_V-set"/>
</dbReference>
<name>A0A3Q4GU99_NEOBR</name>
<keyword evidence="10" id="KW-0393">Immunoglobulin domain</keyword>
<evidence type="ECO:0000256" key="7">
    <source>
        <dbReference type="ARBA" id="ARBA00023157"/>
    </source>
</evidence>
<dbReference type="SMART" id="SM00409">
    <property type="entry name" value="IG"/>
    <property type="match status" value="1"/>
</dbReference>
<organism evidence="12 13">
    <name type="scientific">Neolamprologus brichardi</name>
    <name type="common">Fairy cichlid</name>
    <name type="synonym">Lamprologus brichardi</name>
    <dbReference type="NCBI Taxonomy" id="32507"/>
    <lineage>
        <taxon>Eukaryota</taxon>
        <taxon>Metazoa</taxon>
        <taxon>Chordata</taxon>
        <taxon>Craniata</taxon>
        <taxon>Vertebrata</taxon>
        <taxon>Euteleostomi</taxon>
        <taxon>Actinopterygii</taxon>
        <taxon>Neopterygii</taxon>
        <taxon>Teleostei</taxon>
        <taxon>Neoteleostei</taxon>
        <taxon>Acanthomorphata</taxon>
        <taxon>Ovalentaria</taxon>
        <taxon>Cichlomorphae</taxon>
        <taxon>Cichliformes</taxon>
        <taxon>Cichlidae</taxon>
        <taxon>African cichlids</taxon>
        <taxon>Pseudocrenilabrinae</taxon>
        <taxon>Lamprologini</taxon>
        <taxon>Neolamprologus</taxon>
    </lineage>
</organism>
<evidence type="ECO:0000256" key="2">
    <source>
        <dbReference type="ARBA" id="ARBA00022475"/>
    </source>
</evidence>
<keyword evidence="13" id="KW-1185">Reference proteome</keyword>
<dbReference type="GO" id="GO:0007166">
    <property type="term" value="P:cell surface receptor signaling pathway"/>
    <property type="evidence" value="ECO:0007669"/>
    <property type="project" value="TreeGrafter"/>
</dbReference>
<sequence length="269" mass="30898">CIIYIVIVFNPQSWCHVILEVLVSCVLMQKCMLPCSSQDVTQIIIYWFKTSGDIHVHSFYDNKDQHGYQDQRFRDRTSLFKDQISKGNVSLQLAGVKVQDEGRYKCHISTLHGNRDSFINLNVNAPVQKVNIQQTGNQMTCNSEGIYPKPNLTWTTSPPSNMSLQYKTTAQETQQLLYNINSSLMVSERVKDLDYSCTISTHRNRKRATLSRACEYFISFSMKKMPQDYGHWYLKMHGGKLLLLLVVVILSQFDLPTSRAVVVPFSNSH</sequence>
<keyword evidence="5" id="KW-1133">Transmembrane helix</keyword>
<keyword evidence="6" id="KW-0472">Membrane</keyword>
<dbReference type="InterPro" id="IPR003599">
    <property type="entry name" value="Ig_sub"/>
</dbReference>
<dbReference type="PANTHER" id="PTHR25466:SF14">
    <property type="entry name" value="BUTYROPHILIN SUBFAMILY 2 MEMBER A2-LIKE-RELATED"/>
    <property type="match status" value="1"/>
</dbReference>
<dbReference type="SUPFAM" id="SSF48726">
    <property type="entry name" value="Immunoglobulin"/>
    <property type="match status" value="1"/>
</dbReference>
<dbReference type="STRING" id="32507.ENSNBRP00000012696"/>
<dbReference type="InterPro" id="IPR036179">
    <property type="entry name" value="Ig-like_dom_sf"/>
</dbReference>
<dbReference type="Pfam" id="PF07686">
    <property type="entry name" value="V-set"/>
    <property type="match status" value="1"/>
</dbReference>
<dbReference type="Proteomes" id="UP000261580">
    <property type="component" value="Unassembled WGS sequence"/>
</dbReference>
<dbReference type="Bgee" id="ENSNBRG00000009890">
    <property type="expression patterns" value="Expressed in mesonephros and 4 other cell types or tissues"/>
</dbReference>
<keyword evidence="2" id="KW-1003">Cell membrane</keyword>
<comment type="subcellular location">
    <subcellularLocation>
        <location evidence="1">Cell membrane</location>
        <topology evidence="1">Single-pass type I membrane protein</topology>
    </subcellularLocation>
</comment>
<dbReference type="GO" id="GO:0031295">
    <property type="term" value="P:T cell costimulation"/>
    <property type="evidence" value="ECO:0007669"/>
    <property type="project" value="TreeGrafter"/>
</dbReference>
<dbReference type="InterPro" id="IPR007110">
    <property type="entry name" value="Ig-like_dom"/>
</dbReference>
<evidence type="ECO:0000256" key="1">
    <source>
        <dbReference type="ARBA" id="ARBA00004251"/>
    </source>
</evidence>
<keyword evidence="8" id="KW-0675">Receptor</keyword>
<accession>A0A3Q4GU99</accession>
<protein>
    <recommendedName>
        <fullName evidence="11">Ig-like domain-containing protein</fullName>
    </recommendedName>
</protein>
<evidence type="ECO:0000256" key="8">
    <source>
        <dbReference type="ARBA" id="ARBA00023170"/>
    </source>
</evidence>
<keyword evidence="7" id="KW-1015">Disulfide bond</keyword>
<dbReference type="PROSITE" id="PS50835">
    <property type="entry name" value="IG_LIKE"/>
    <property type="match status" value="2"/>
</dbReference>
<keyword evidence="4" id="KW-0732">Signal</keyword>
<dbReference type="GO" id="GO:0006955">
    <property type="term" value="P:immune response"/>
    <property type="evidence" value="ECO:0007669"/>
    <property type="project" value="TreeGrafter"/>
</dbReference>
<dbReference type="GeneTree" id="ENSGT01050000244843"/>
<dbReference type="Ensembl" id="ENSNBRT00000013058.1">
    <property type="protein sequence ID" value="ENSNBRP00000012696.1"/>
    <property type="gene ID" value="ENSNBRG00000009890.1"/>
</dbReference>
<dbReference type="GO" id="GO:0042102">
    <property type="term" value="P:positive regulation of T cell proliferation"/>
    <property type="evidence" value="ECO:0007669"/>
    <property type="project" value="TreeGrafter"/>
</dbReference>
<dbReference type="GO" id="GO:0009897">
    <property type="term" value="C:external side of plasma membrane"/>
    <property type="evidence" value="ECO:0007669"/>
    <property type="project" value="TreeGrafter"/>
</dbReference>
<keyword evidence="9" id="KW-0325">Glycoprotein</keyword>
<evidence type="ECO:0000256" key="9">
    <source>
        <dbReference type="ARBA" id="ARBA00023180"/>
    </source>
</evidence>
<dbReference type="FunFam" id="2.60.40.10:FF:000142">
    <property type="entry name" value="V-set domain-containing T-cell activation inhibitor 1"/>
    <property type="match status" value="1"/>
</dbReference>
<evidence type="ECO:0000313" key="13">
    <source>
        <dbReference type="Proteomes" id="UP000261580"/>
    </source>
</evidence>
<feature type="domain" description="Ig-like" evidence="11">
    <location>
        <begin position="33"/>
        <end position="124"/>
    </location>
</feature>
<evidence type="ECO:0000256" key="4">
    <source>
        <dbReference type="ARBA" id="ARBA00022729"/>
    </source>
</evidence>
<evidence type="ECO:0000259" key="11">
    <source>
        <dbReference type="PROSITE" id="PS50835"/>
    </source>
</evidence>
<evidence type="ECO:0000256" key="10">
    <source>
        <dbReference type="ARBA" id="ARBA00023319"/>
    </source>
</evidence>
<feature type="domain" description="Ig-like" evidence="11">
    <location>
        <begin position="126"/>
        <end position="211"/>
    </location>
</feature>
<dbReference type="AlphaFoldDB" id="A0A3Q4GU99"/>
<dbReference type="InterPro" id="IPR013783">
    <property type="entry name" value="Ig-like_fold"/>
</dbReference>
<dbReference type="PANTHER" id="PTHR25466">
    <property type="entry name" value="T-LYMPHOCYTE ACTIVATION ANTIGEN"/>
    <property type="match status" value="1"/>
</dbReference>
<evidence type="ECO:0000313" key="12">
    <source>
        <dbReference type="Ensembl" id="ENSNBRP00000012696.1"/>
    </source>
</evidence>
<evidence type="ECO:0000256" key="6">
    <source>
        <dbReference type="ARBA" id="ARBA00023136"/>
    </source>
</evidence>
<reference evidence="12" key="2">
    <citation type="submission" date="2025-09" db="UniProtKB">
        <authorList>
            <consortium name="Ensembl"/>
        </authorList>
    </citation>
    <scope>IDENTIFICATION</scope>
</reference>
<evidence type="ECO:0000256" key="5">
    <source>
        <dbReference type="ARBA" id="ARBA00022989"/>
    </source>
</evidence>
<evidence type="ECO:0000256" key="3">
    <source>
        <dbReference type="ARBA" id="ARBA00022692"/>
    </source>
</evidence>
<keyword evidence="3" id="KW-0812">Transmembrane</keyword>
<dbReference type="GO" id="GO:0071222">
    <property type="term" value="P:cellular response to lipopolysaccharide"/>
    <property type="evidence" value="ECO:0007669"/>
    <property type="project" value="TreeGrafter"/>
</dbReference>
<dbReference type="InterPro" id="IPR051713">
    <property type="entry name" value="T-cell_Activation_Regulation"/>
</dbReference>
<dbReference type="Pfam" id="PF22705">
    <property type="entry name" value="C2-set_3"/>
    <property type="match status" value="1"/>
</dbReference>
<dbReference type="GO" id="GO:0042130">
    <property type="term" value="P:negative regulation of T cell proliferation"/>
    <property type="evidence" value="ECO:0007669"/>
    <property type="project" value="TreeGrafter"/>
</dbReference>